<keyword evidence="1" id="KW-0812">Transmembrane</keyword>
<reference evidence="3 4" key="1">
    <citation type="journal article" date="2011" name="Stand. Genomic Sci.">
        <title>Non-contiguous finished genome sequence and contextual data of the filamentous soil bacterium Ktedonobacter racemifer type strain (SOSP1-21).</title>
        <authorList>
            <person name="Chang Y.J."/>
            <person name="Land M."/>
            <person name="Hauser L."/>
            <person name="Chertkov O."/>
            <person name="Del Rio T.G."/>
            <person name="Nolan M."/>
            <person name="Copeland A."/>
            <person name="Tice H."/>
            <person name="Cheng J.F."/>
            <person name="Lucas S."/>
            <person name="Han C."/>
            <person name="Goodwin L."/>
            <person name="Pitluck S."/>
            <person name="Ivanova N."/>
            <person name="Ovchinikova G."/>
            <person name="Pati A."/>
            <person name="Chen A."/>
            <person name="Palaniappan K."/>
            <person name="Mavromatis K."/>
            <person name="Liolios K."/>
            <person name="Brettin T."/>
            <person name="Fiebig A."/>
            <person name="Rohde M."/>
            <person name="Abt B."/>
            <person name="Goker M."/>
            <person name="Detter J.C."/>
            <person name="Woyke T."/>
            <person name="Bristow J."/>
            <person name="Eisen J.A."/>
            <person name="Markowitz V."/>
            <person name="Hugenholtz P."/>
            <person name="Kyrpides N.C."/>
            <person name="Klenk H.P."/>
            <person name="Lapidus A."/>
        </authorList>
    </citation>
    <scope>NUCLEOTIDE SEQUENCE [LARGE SCALE GENOMIC DNA]</scope>
    <source>
        <strain evidence="4">DSM 44963</strain>
    </source>
</reference>
<evidence type="ECO:0000313" key="3">
    <source>
        <dbReference type="EMBL" id="EFH88687.1"/>
    </source>
</evidence>
<feature type="transmembrane region" description="Helical" evidence="1">
    <location>
        <begin position="20"/>
        <end position="46"/>
    </location>
</feature>
<evidence type="ECO:0000313" key="4">
    <source>
        <dbReference type="Proteomes" id="UP000004508"/>
    </source>
</evidence>
<gene>
    <name evidence="3" type="ORF">Krac_10175</name>
</gene>
<proteinExistence type="predicted"/>
<sequence>MRKQGFLRPRDSYNINGVLYMSAAAITSFLTVVMLSIVAFVAVSAWRDHQRNKQMFAAQNRLPAHPLDRHVTAILHLHDGQIVSVEKPTGALMPVSKPSPWYQHRRSLVSVGVLVLFVLALFVQTGIAGGSVKSFSQGLSLGLFNTSANGDKAYEPTSHGMPTSASSLLVRVDSADPHQYANLYQLQVWSYSSCSGIALEMVMNAYGRHLIASDVLTQELKLGVWDVNLGLLREEGIAMAADSYGFNASAGRTRTLQQVIDSANSGAPVIVSVRDSFYFPGGHFFVIRGGDSQNVYIADSAPSNFQRMPRAMFVGMWQTFSAVLTPRE</sequence>
<dbReference type="EMBL" id="ADVG01000001">
    <property type="protein sequence ID" value="EFH88687.1"/>
    <property type="molecule type" value="Genomic_DNA"/>
</dbReference>
<organism evidence="3 4">
    <name type="scientific">Ktedonobacter racemifer DSM 44963</name>
    <dbReference type="NCBI Taxonomy" id="485913"/>
    <lineage>
        <taxon>Bacteria</taxon>
        <taxon>Bacillati</taxon>
        <taxon>Chloroflexota</taxon>
        <taxon>Ktedonobacteria</taxon>
        <taxon>Ktedonobacterales</taxon>
        <taxon>Ktedonobacteraceae</taxon>
        <taxon>Ktedonobacter</taxon>
    </lineage>
</organism>
<accession>D6TFK7</accession>
<evidence type="ECO:0000256" key="1">
    <source>
        <dbReference type="SAM" id="Phobius"/>
    </source>
</evidence>
<feature type="transmembrane region" description="Helical" evidence="1">
    <location>
        <begin position="107"/>
        <end position="127"/>
    </location>
</feature>
<protein>
    <recommendedName>
        <fullName evidence="2">Peptidase C39-like domain-containing protein</fullName>
    </recommendedName>
</protein>
<keyword evidence="4" id="KW-1185">Reference proteome</keyword>
<dbReference type="InParanoid" id="D6TFK7"/>
<keyword evidence="1" id="KW-1133">Transmembrane helix</keyword>
<comment type="caution">
    <text evidence="3">The sequence shown here is derived from an EMBL/GenBank/DDBJ whole genome shotgun (WGS) entry which is preliminary data.</text>
</comment>
<dbReference type="Pfam" id="PF13529">
    <property type="entry name" value="Peptidase_C39_2"/>
    <property type="match status" value="1"/>
</dbReference>
<dbReference type="Gene3D" id="3.90.70.10">
    <property type="entry name" value="Cysteine proteinases"/>
    <property type="match status" value="1"/>
</dbReference>
<dbReference type="AlphaFoldDB" id="D6TFK7"/>
<dbReference type="InterPro" id="IPR039564">
    <property type="entry name" value="Peptidase_C39-like"/>
</dbReference>
<keyword evidence="1" id="KW-0472">Membrane</keyword>
<feature type="domain" description="Peptidase C39-like" evidence="2">
    <location>
        <begin position="190"/>
        <end position="301"/>
    </location>
</feature>
<dbReference type="Proteomes" id="UP000004508">
    <property type="component" value="Unassembled WGS sequence"/>
</dbReference>
<name>D6TFK7_KTERA</name>
<evidence type="ECO:0000259" key="2">
    <source>
        <dbReference type="Pfam" id="PF13529"/>
    </source>
</evidence>